<dbReference type="PROSITE" id="PS50110">
    <property type="entry name" value="RESPONSE_REGULATORY"/>
    <property type="match status" value="1"/>
</dbReference>
<gene>
    <name evidence="11" type="primary">RPAA</name>
    <name evidence="11" type="ORF">TSPGSL018_3262</name>
</gene>
<protein>
    <submittedName>
        <fullName evidence="11">Two-component system, OmpR family, response regulator RpaA</fullName>
    </submittedName>
</protein>
<sequence length="605" mass="67490">MLSEILSISTSRTQKHQRDVWLAALAFVVATITTVYLLRSVTAAGLPLIALAYSVPTSTNSAHLPESKFGEKSCIVFKFNALPMYMAMCTLVAMFHGHLSFSDILVYFVSLRTGAEQTKCESELSTSEAAPDYLLDYEGMTSLLQVQDHILQDNLSQRVPRFNSMRRSLSCSDMVSRDFGPALTVSNLQYNWQELKYSESGPELPTGRVRRFTSPSKVYCSKQGSLSYVDRPSYQSSEKRFIKTEIQTRSMPQVVEIMCVAHEAVDNRILESVLYNEGYVVSNCRSVDGLLELLERRHCASKSFPTLVIMDLFQSQVRGNAAVRQLRRLYPLAPLPIIFLSACKDKESIKAALEAGANDYITKPFEQENLLARIRVQLHTMDFWEAKIRLQQDSELLKDILPSPIIHRIQNGQNNVAEKFEHVTVLFSDIVGFDDVARKVPTPDVISMLDGLFNGFDILADKHAVFKVETIGDTYMAVAGLGKASNERHAEQALKMANAMLSLSSRVLSGYDSTLSLRIGAHSGPVYAGVIGEKRRKFCLFGDTVNVASKMLTSGCTGGIHVSTQLKEAYLLLPEAGLEAFQFLDRGLQNIKWKGDMHTWLVKSS</sequence>
<dbReference type="InterPro" id="IPR001054">
    <property type="entry name" value="A/G_cyclase"/>
</dbReference>
<feature type="domain" description="Guanylate cyclase" evidence="10">
    <location>
        <begin position="424"/>
        <end position="552"/>
    </location>
</feature>
<evidence type="ECO:0000256" key="1">
    <source>
        <dbReference type="ARBA" id="ARBA00004370"/>
    </source>
</evidence>
<dbReference type="GO" id="GO:0000166">
    <property type="term" value="F:nucleotide binding"/>
    <property type="evidence" value="ECO:0007669"/>
    <property type="project" value="UniProtKB-KW"/>
</dbReference>
<evidence type="ECO:0000256" key="6">
    <source>
        <dbReference type="ARBA" id="ARBA00023239"/>
    </source>
</evidence>
<dbReference type="PANTHER" id="PTHR11920">
    <property type="entry name" value="GUANYLYL CYCLASE"/>
    <property type="match status" value="1"/>
</dbReference>
<proteinExistence type="predicted"/>
<evidence type="ECO:0000256" key="5">
    <source>
        <dbReference type="ARBA" id="ARBA00023136"/>
    </source>
</evidence>
<dbReference type="GO" id="GO:0005886">
    <property type="term" value="C:plasma membrane"/>
    <property type="evidence" value="ECO:0007669"/>
    <property type="project" value="TreeGrafter"/>
</dbReference>
<keyword evidence="2 8" id="KW-0812">Transmembrane</keyword>
<dbReference type="GO" id="GO:0001653">
    <property type="term" value="F:peptide receptor activity"/>
    <property type="evidence" value="ECO:0007669"/>
    <property type="project" value="TreeGrafter"/>
</dbReference>
<dbReference type="GO" id="GO:0004383">
    <property type="term" value="F:guanylate cyclase activity"/>
    <property type="evidence" value="ECO:0007669"/>
    <property type="project" value="TreeGrafter"/>
</dbReference>
<keyword evidence="4 8" id="KW-1133">Transmembrane helix</keyword>
<dbReference type="AlphaFoldDB" id="A0A061RCZ2"/>
<dbReference type="InterPro" id="IPR001789">
    <property type="entry name" value="Sig_transdc_resp-reg_receiver"/>
</dbReference>
<keyword evidence="7" id="KW-0597">Phosphoprotein</keyword>
<dbReference type="SUPFAM" id="SSF52172">
    <property type="entry name" value="CheY-like"/>
    <property type="match status" value="1"/>
</dbReference>
<dbReference type="Pfam" id="PF00211">
    <property type="entry name" value="Guanylate_cyc"/>
    <property type="match status" value="1"/>
</dbReference>
<feature type="domain" description="Response regulatory" evidence="9">
    <location>
        <begin position="256"/>
        <end position="378"/>
    </location>
</feature>
<dbReference type="InterPro" id="IPR011006">
    <property type="entry name" value="CheY-like_superfamily"/>
</dbReference>
<dbReference type="SMART" id="SM00044">
    <property type="entry name" value="CYCc"/>
    <property type="match status" value="1"/>
</dbReference>
<dbReference type="Gene3D" id="3.40.50.2300">
    <property type="match status" value="1"/>
</dbReference>
<accession>A0A061RCZ2</accession>
<evidence type="ECO:0000259" key="10">
    <source>
        <dbReference type="PROSITE" id="PS50125"/>
    </source>
</evidence>
<dbReference type="GO" id="GO:0000160">
    <property type="term" value="P:phosphorelay signal transduction system"/>
    <property type="evidence" value="ECO:0007669"/>
    <property type="project" value="InterPro"/>
</dbReference>
<keyword evidence="6" id="KW-0456">Lyase</keyword>
<keyword evidence="5 8" id="KW-0472">Membrane</keyword>
<evidence type="ECO:0000256" key="4">
    <source>
        <dbReference type="ARBA" id="ARBA00022989"/>
    </source>
</evidence>
<feature type="transmembrane region" description="Helical" evidence="8">
    <location>
        <begin position="20"/>
        <end position="38"/>
    </location>
</feature>
<evidence type="ECO:0000256" key="2">
    <source>
        <dbReference type="ARBA" id="ARBA00022692"/>
    </source>
</evidence>
<comment type="subcellular location">
    <subcellularLocation>
        <location evidence="1">Membrane</location>
    </subcellularLocation>
</comment>
<organism evidence="11">
    <name type="scientific">Tetraselmis sp. GSL018</name>
    <dbReference type="NCBI Taxonomy" id="582737"/>
    <lineage>
        <taxon>Eukaryota</taxon>
        <taxon>Viridiplantae</taxon>
        <taxon>Chlorophyta</taxon>
        <taxon>core chlorophytes</taxon>
        <taxon>Chlorodendrophyceae</taxon>
        <taxon>Chlorodendrales</taxon>
        <taxon>Chlorodendraceae</taxon>
        <taxon>Tetraselmis</taxon>
    </lineage>
</organism>
<evidence type="ECO:0000313" key="11">
    <source>
        <dbReference type="EMBL" id="JAC70832.1"/>
    </source>
</evidence>
<dbReference type="SUPFAM" id="SSF55073">
    <property type="entry name" value="Nucleotide cyclase"/>
    <property type="match status" value="1"/>
</dbReference>
<dbReference type="EMBL" id="GBEZ01015321">
    <property type="protein sequence ID" value="JAC70832.1"/>
    <property type="molecule type" value="Transcribed_RNA"/>
</dbReference>
<dbReference type="InterPro" id="IPR029787">
    <property type="entry name" value="Nucleotide_cyclase"/>
</dbReference>
<dbReference type="PROSITE" id="PS50125">
    <property type="entry name" value="GUANYLATE_CYCLASE_2"/>
    <property type="match status" value="1"/>
</dbReference>
<feature type="modified residue" description="4-aspartylphosphate" evidence="7">
    <location>
        <position position="311"/>
    </location>
</feature>
<evidence type="ECO:0000259" key="9">
    <source>
        <dbReference type="PROSITE" id="PS50110"/>
    </source>
</evidence>
<keyword evidence="3" id="KW-0547">Nucleotide-binding</keyword>
<dbReference type="SMART" id="SM00448">
    <property type="entry name" value="REC"/>
    <property type="match status" value="1"/>
</dbReference>
<dbReference type="InterPro" id="IPR050401">
    <property type="entry name" value="Cyclic_nucleotide_synthase"/>
</dbReference>
<dbReference type="GO" id="GO:0007168">
    <property type="term" value="P:receptor guanylyl cyclase signaling pathway"/>
    <property type="evidence" value="ECO:0007669"/>
    <property type="project" value="TreeGrafter"/>
</dbReference>
<dbReference type="GO" id="GO:0004016">
    <property type="term" value="F:adenylate cyclase activity"/>
    <property type="evidence" value="ECO:0007669"/>
    <property type="project" value="TreeGrafter"/>
</dbReference>
<evidence type="ECO:0000256" key="8">
    <source>
        <dbReference type="SAM" id="Phobius"/>
    </source>
</evidence>
<dbReference type="Gene3D" id="3.30.70.1230">
    <property type="entry name" value="Nucleotide cyclase"/>
    <property type="match status" value="1"/>
</dbReference>
<evidence type="ECO:0000256" key="3">
    <source>
        <dbReference type="ARBA" id="ARBA00022741"/>
    </source>
</evidence>
<dbReference type="Pfam" id="PF00072">
    <property type="entry name" value="Response_reg"/>
    <property type="match status" value="1"/>
</dbReference>
<dbReference type="CDD" id="cd07302">
    <property type="entry name" value="CHD"/>
    <property type="match status" value="1"/>
</dbReference>
<name>A0A061RCZ2_9CHLO</name>
<dbReference type="PANTHER" id="PTHR11920:SF335">
    <property type="entry name" value="GUANYLATE CYCLASE"/>
    <property type="match status" value="1"/>
</dbReference>
<evidence type="ECO:0000256" key="7">
    <source>
        <dbReference type="PROSITE-ProRule" id="PRU00169"/>
    </source>
</evidence>
<reference evidence="11" key="1">
    <citation type="submission" date="2014-05" db="EMBL/GenBank/DDBJ databases">
        <title>The transcriptome of the halophilic microalga Tetraselmis sp. GSL018 isolated from the Great Salt Lake, Utah.</title>
        <authorList>
            <person name="Jinkerson R.E."/>
            <person name="D'Adamo S."/>
            <person name="Posewitz M.C."/>
        </authorList>
    </citation>
    <scope>NUCLEOTIDE SEQUENCE</scope>
    <source>
        <strain evidence="11">GSL018</strain>
    </source>
</reference>